<dbReference type="PROSITE" id="PS01124">
    <property type="entry name" value="HTH_ARAC_FAMILY_2"/>
    <property type="match status" value="1"/>
</dbReference>
<evidence type="ECO:0000313" key="6">
    <source>
        <dbReference type="Proteomes" id="UP000680038"/>
    </source>
</evidence>
<dbReference type="InterPro" id="IPR018060">
    <property type="entry name" value="HTH_AraC"/>
</dbReference>
<proteinExistence type="predicted"/>
<dbReference type="CDD" id="cd06976">
    <property type="entry name" value="cupin_MtlR-like_N"/>
    <property type="match status" value="1"/>
</dbReference>
<dbReference type="SUPFAM" id="SSF51215">
    <property type="entry name" value="Regulatory protein AraC"/>
    <property type="match status" value="1"/>
</dbReference>
<dbReference type="InterPro" id="IPR014710">
    <property type="entry name" value="RmlC-like_jellyroll"/>
</dbReference>
<reference evidence="5" key="1">
    <citation type="submission" date="2021-04" db="EMBL/GenBank/DDBJ databases">
        <authorList>
            <person name="Rodrigo-Torres L."/>
            <person name="Arahal R. D."/>
            <person name="Lucena T."/>
        </authorList>
    </citation>
    <scope>NUCLEOTIDE SEQUENCE</scope>
    <source>
        <strain evidence="5">CECT 9275</strain>
    </source>
</reference>
<dbReference type="SUPFAM" id="SSF46689">
    <property type="entry name" value="Homeodomain-like"/>
    <property type="match status" value="2"/>
</dbReference>
<dbReference type="Gene3D" id="2.60.120.10">
    <property type="entry name" value="Jelly Rolls"/>
    <property type="match status" value="1"/>
</dbReference>
<evidence type="ECO:0000256" key="2">
    <source>
        <dbReference type="ARBA" id="ARBA00023125"/>
    </source>
</evidence>
<dbReference type="SMART" id="SM00342">
    <property type="entry name" value="HTH_ARAC"/>
    <property type="match status" value="1"/>
</dbReference>
<gene>
    <name evidence="5" type="primary">rhaR_17</name>
    <name evidence="5" type="ORF">DYBT9275_04790</name>
</gene>
<dbReference type="EMBL" id="CAJRAF010000002">
    <property type="protein sequence ID" value="CAG5010672.1"/>
    <property type="molecule type" value="Genomic_DNA"/>
</dbReference>
<dbReference type="PANTHER" id="PTHR43280">
    <property type="entry name" value="ARAC-FAMILY TRANSCRIPTIONAL REGULATOR"/>
    <property type="match status" value="1"/>
</dbReference>
<keyword evidence="1" id="KW-0805">Transcription regulation</keyword>
<sequence length="288" mass="33822">MKPLLIDLDYTLTDSFMIKEINAPYFNNTHHFHKDYEIVLVKESSGKRIIGDHVESFSDGDLVLVGPDLPHAWLNEKEYYEGRNDLHARSAVIYLRKTWLENEILRLPQTVRLRKLLENARRGVKFTGGVRERMGRLASEIYFAEGLKKTVSLFSILYELSETEEYQLLSSSNYLNMYNEQETVRLNHVYEYVMKNFSTQIRLEEAASVANMSPNAFCRYFKKQTQKNFFWFVNEIRIGHACKLLQQNELNISQVCYESGFQSLTNFNKFFKRITGKSPLVYRRDTAS</sequence>
<dbReference type="InterPro" id="IPR037923">
    <property type="entry name" value="HTH-like"/>
</dbReference>
<evidence type="ECO:0000256" key="3">
    <source>
        <dbReference type="ARBA" id="ARBA00023163"/>
    </source>
</evidence>
<evidence type="ECO:0000259" key="4">
    <source>
        <dbReference type="PROSITE" id="PS01124"/>
    </source>
</evidence>
<evidence type="ECO:0000313" key="5">
    <source>
        <dbReference type="EMBL" id="CAG5010672.1"/>
    </source>
</evidence>
<dbReference type="GO" id="GO:0003700">
    <property type="term" value="F:DNA-binding transcription factor activity"/>
    <property type="evidence" value="ECO:0007669"/>
    <property type="project" value="InterPro"/>
</dbReference>
<dbReference type="PANTHER" id="PTHR43280:SF2">
    <property type="entry name" value="HTH-TYPE TRANSCRIPTIONAL REGULATOR EXSA"/>
    <property type="match status" value="1"/>
</dbReference>
<comment type="caution">
    <text evidence="5">The sequence shown here is derived from an EMBL/GenBank/DDBJ whole genome shotgun (WGS) entry which is preliminary data.</text>
</comment>
<protein>
    <submittedName>
        <fullName evidence="5">HTH-type transcriptional activator RhaR</fullName>
    </submittedName>
</protein>
<dbReference type="RefSeq" id="WP_215241111.1">
    <property type="nucleotide sequence ID" value="NZ_CAJRAF010000002.1"/>
</dbReference>
<dbReference type="InterPro" id="IPR018062">
    <property type="entry name" value="HTH_AraC-typ_CS"/>
</dbReference>
<dbReference type="Gene3D" id="1.10.10.60">
    <property type="entry name" value="Homeodomain-like"/>
    <property type="match status" value="2"/>
</dbReference>
<name>A0A916JFT1_9BACT</name>
<evidence type="ECO:0000256" key="1">
    <source>
        <dbReference type="ARBA" id="ARBA00023015"/>
    </source>
</evidence>
<organism evidence="5 6">
    <name type="scientific">Dyadobacter helix</name>
    <dbReference type="NCBI Taxonomy" id="2822344"/>
    <lineage>
        <taxon>Bacteria</taxon>
        <taxon>Pseudomonadati</taxon>
        <taxon>Bacteroidota</taxon>
        <taxon>Cytophagia</taxon>
        <taxon>Cytophagales</taxon>
        <taxon>Spirosomataceae</taxon>
        <taxon>Dyadobacter</taxon>
    </lineage>
</organism>
<keyword evidence="3" id="KW-0804">Transcription</keyword>
<dbReference type="InterPro" id="IPR009057">
    <property type="entry name" value="Homeodomain-like_sf"/>
</dbReference>
<keyword evidence="2" id="KW-0238">DNA-binding</keyword>
<keyword evidence="6" id="KW-1185">Reference proteome</keyword>
<dbReference type="Pfam" id="PF12833">
    <property type="entry name" value="HTH_18"/>
    <property type="match status" value="1"/>
</dbReference>
<accession>A0A916JFT1</accession>
<dbReference type="GO" id="GO:0043565">
    <property type="term" value="F:sequence-specific DNA binding"/>
    <property type="evidence" value="ECO:0007669"/>
    <property type="project" value="InterPro"/>
</dbReference>
<dbReference type="Proteomes" id="UP000680038">
    <property type="component" value="Unassembled WGS sequence"/>
</dbReference>
<dbReference type="PROSITE" id="PS00041">
    <property type="entry name" value="HTH_ARAC_FAMILY_1"/>
    <property type="match status" value="1"/>
</dbReference>
<feature type="domain" description="HTH araC/xylS-type" evidence="4">
    <location>
        <begin position="187"/>
        <end position="285"/>
    </location>
</feature>
<dbReference type="AlphaFoldDB" id="A0A916JFT1"/>